<name>A0A4R6Q0S3_9FIRM</name>
<dbReference type="AlphaFoldDB" id="A0A4R6Q0S3"/>
<dbReference type="RefSeq" id="WP_166635429.1">
    <property type="nucleotide sequence ID" value="NZ_SNXO01000043.1"/>
</dbReference>
<evidence type="ECO:0000313" key="2">
    <source>
        <dbReference type="Proteomes" id="UP000295500"/>
    </source>
</evidence>
<keyword evidence="2" id="KW-1185">Reference proteome</keyword>
<organism evidence="1 2">
    <name type="scientific">Aminicella lysinilytica</name>
    <dbReference type="NCBI Taxonomy" id="433323"/>
    <lineage>
        <taxon>Bacteria</taxon>
        <taxon>Bacillati</taxon>
        <taxon>Bacillota</taxon>
        <taxon>Clostridia</taxon>
        <taxon>Peptostreptococcales</taxon>
        <taxon>Anaerovoracaceae</taxon>
        <taxon>Aminicella</taxon>
    </lineage>
</organism>
<protein>
    <submittedName>
        <fullName evidence="1">Uncharacterized protein</fullName>
    </submittedName>
</protein>
<proteinExistence type="predicted"/>
<accession>A0A4R6Q0S3</accession>
<reference evidence="1 2" key="1">
    <citation type="submission" date="2019-03" db="EMBL/GenBank/DDBJ databases">
        <title>Genomic Encyclopedia of Type Strains, Phase IV (KMG-IV): sequencing the most valuable type-strain genomes for metagenomic binning, comparative biology and taxonomic classification.</title>
        <authorList>
            <person name="Goeker M."/>
        </authorList>
    </citation>
    <scope>NUCLEOTIDE SEQUENCE [LARGE SCALE GENOMIC DNA]</scope>
    <source>
        <strain evidence="1 2">DSM 28287</strain>
    </source>
</reference>
<dbReference type="Proteomes" id="UP000295500">
    <property type="component" value="Unassembled WGS sequence"/>
</dbReference>
<evidence type="ECO:0000313" key="1">
    <source>
        <dbReference type="EMBL" id="TDP49848.1"/>
    </source>
</evidence>
<dbReference type="EMBL" id="SNXO01000043">
    <property type="protein sequence ID" value="TDP49848.1"/>
    <property type="molecule type" value="Genomic_DNA"/>
</dbReference>
<gene>
    <name evidence="1" type="ORF">EV211_14312</name>
</gene>
<sequence>MKYEIQATEIVAMKIYKEMCSEKRVKCTGAQMNVFLSGGADITLFNKIIALK</sequence>
<comment type="caution">
    <text evidence="1">The sequence shown here is derived from an EMBL/GenBank/DDBJ whole genome shotgun (WGS) entry which is preliminary data.</text>
</comment>